<feature type="domain" description="N-acetyltransferase" evidence="3">
    <location>
        <begin position="170"/>
        <end position="316"/>
    </location>
</feature>
<dbReference type="EMBL" id="BNJJ01000035">
    <property type="protein sequence ID" value="GHO89359.1"/>
    <property type="molecule type" value="Genomic_DNA"/>
</dbReference>
<feature type="domain" description="N-acetyltransferase" evidence="3">
    <location>
        <begin position="10"/>
        <end position="166"/>
    </location>
</feature>
<evidence type="ECO:0000256" key="2">
    <source>
        <dbReference type="ARBA" id="ARBA00023315"/>
    </source>
</evidence>
<keyword evidence="1" id="KW-0808">Transferase</keyword>
<protein>
    <recommendedName>
        <fullName evidence="3">N-acetyltransferase domain-containing protein</fullName>
    </recommendedName>
</protein>
<evidence type="ECO:0000313" key="4">
    <source>
        <dbReference type="EMBL" id="GHO89359.1"/>
    </source>
</evidence>
<dbReference type="SUPFAM" id="SSF55729">
    <property type="entry name" value="Acyl-CoA N-acyltransferases (Nat)"/>
    <property type="match status" value="1"/>
</dbReference>
<dbReference type="Gene3D" id="3.40.630.30">
    <property type="match status" value="1"/>
</dbReference>
<comment type="caution">
    <text evidence="4">The sequence shown here is derived from an EMBL/GenBank/DDBJ whole genome shotgun (WGS) entry which is preliminary data.</text>
</comment>
<name>A0ABQ3VUI7_9CHLR</name>
<proteinExistence type="predicted"/>
<dbReference type="CDD" id="cd04301">
    <property type="entry name" value="NAT_SF"/>
    <property type="match status" value="1"/>
</dbReference>
<reference evidence="4 5" key="1">
    <citation type="journal article" date="2021" name="Int. J. Syst. Evol. Microbiol.">
        <title>Reticulibacter mediterranei gen. nov., sp. nov., within the new family Reticulibacteraceae fam. nov., and Ktedonospora formicarum gen. nov., sp. nov., Ktedonobacter robiniae sp. nov., Dictyobacter formicarum sp. nov. and Dictyobacter arantiisoli sp. nov., belonging to the class Ktedonobacteria.</title>
        <authorList>
            <person name="Yabe S."/>
            <person name="Zheng Y."/>
            <person name="Wang C.M."/>
            <person name="Sakai Y."/>
            <person name="Abe K."/>
            <person name="Yokota A."/>
            <person name="Donadio S."/>
            <person name="Cavaletti L."/>
            <person name="Monciardini P."/>
        </authorList>
    </citation>
    <scope>NUCLEOTIDE SEQUENCE [LARGE SCALE GENOMIC DNA]</scope>
    <source>
        <strain evidence="4 5">SOSP1-9</strain>
    </source>
</reference>
<dbReference type="Proteomes" id="UP000635565">
    <property type="component" value="Unassembled WGS sequence"/>
</dbReference>
<dbReference type="PANTHER" id="PTHR43877">
    <property type="entry name" value="AMINOALKYLPHOSPHONATE N-ACETYLTRANSFERASE-RELATED-RELATED"/>
    <property type="match status" value="1"/>
</dbReference>
<keyword evidence="2" id="KW-0012">Acyltransferase</keyword>
<dbReference type="InterPro" id="IPR016181">
    <property type="entry name" value="Acyl_CoA_acyltransferase"/>
</dbReference>
<dbReference type="InterPro" id="IPR050832">
    <property type="entry name" value="Bact_Acetyltransf"/>
</dbReference>
<dbReference type="PROSITE" id="PS51186">
    <property type="entry name" value="GNAT"/>
    <property type="match status" value="2"/>
</dbReference>
<dbReference type="Pfam" id="PF00583">
    <property type="entry name" value="Acetyltransf_1"/>
    <property type="match status" value="1"/>
</dbReference>
<keyword evidence="5" id="KW-1185">Reference proteome</keyword>
<gene>
    <name evidence="4" type="ORF">KSZ_73650</name>
</gene>
<organism evidence="4 5">
    <name type="scientific">Dictyobacter formicarum</name>
    <dbReference type="NCBI Taxonomy" id="2778368"/>
    <lineage>
        <taxon>Bacteria</taxon>
        <taxon>Bacillati</taxon>
        <taxon>Chloroflexota</taxon>
        <taxon>Ktedonobacteria</taxon>
        <taxon>Ktedonobacterales</taxon>
        <taxon>Dictyobacteraceae</taxon>
        <taxon>Dictyobacter</taxon>
    </lineage>
</organism>
<sequence length="316" mass="35519">MTTIELPADLTIRAARREDAQAIVNLYSMVELAETGQSDTAVEDVYELWDRESMDLAHNSCAIFTASGELIGYTGVANTGRGVLLDVHTQVHPDYAELPLVSYLLQFADECTRVLLAADEKLPRRLYTWSFTAASTARFVQHGFTIENSDYRMEVILHTEPPQPQPLPGITIRPFIAGKEERAVYDVIAEAFPDIDGKPYRPYAEWYEKVFEKTSSFEPSMLYVAIAEGQVVGTLSCRVYPHNGDGFIWQVGVRRAWRKRGIAGQLLRTAFAAYYRRGMKRIQLDVDANNATGAHQLYASVGMHKQSQVNSLVKNF</sequence>
<evidence type="ECO:0000313" key="5">
    <source>
        <dbReference type="Proteomes" id="UP000635565"/>
    </source>
</evidence>
<evidence type="ECO:0000256" key="1">
    <source>
        <dbReference type="ARBA" id="ARBA00022679"/>
    </source>
</evidence>
<evidence type="ECO:0000259" key="3">
    <source>
        <dbReference type="PROSITE" id="PS51186"/>
    </source>
</evidence>
<accession>A0ABQ3VUI7</accession>
<dbReference type="InterPro" id="IPR000182">
    <property type="entry name" value="GNAT_dom"/>
</dbReference>
<dbReference type="RefSeq" id="WP_201366885.1">
    <property type="nucleotide sequence ID" value="NZ_BNJJ01000035.1"/>
</dbReference>